<organism evidence="2 3">
    <name type="scientific">Cyphomyrmex costatus</name>
    <dbReference type="NCBI Taxonomy" id="456900"/>
    <lineage>
        <taxon>Eukaryota</taxon>
        <taxon>Metazoa</taxon>
        <taxon>Ecdysozoa</taxon>
        <taxon>Arthropoda</taxon>
        <taxon>Hexapoda</taxon>
        <taxon>Insecta</taxon>
        <taxon>Pterygota</taxon>
        <taxon>Neoptera</taxon>
        <taxon>Endopterygota</taxon>
        <taxon>Hymenoptera</taxon>
        <taxon>Apocrita</taxon>
        <taxon>Aculeata</taxon>
        <taxon>Formicoidea</taxon>
        <taxon>Formicidae</taxon>
        <taxon>Myrmicinae</taxon>
        <taxon>Cyphomyrmex</taxon>
    </lineage>
</organism>
<sequence length="593" mass="67829">TLVRPKWKYLMDTYLRILRCKTKEDGVRKRKWIFEDLLSFLKFPCETDYEPQCAELTKEYVELINSKDLTSEGLSELLEDRSEDYSEFLEVLDKSSADPVLEETSADPVILEPVEETIETIEVLETLETIETVGTVEILGNSNEQTVAQEVVIVQEIPTEDVNNINQKRSKNRKTPTKRLKTRNTSPISPSCRRTTRSSLKIEDIFKFEENLNPFVLSKKKGNRFDDFEDIECPDIELPKDFFSTQLLREDLHILPGGDLHDMLEIAMQDEELLNFGCLNDEELELFLGHNNISLEENILKQMADITITEEIHRHSSQKNISPVLVDISKRIHKSKGKVPVTPQKRQPQIQPETPTKKRRVYNVVKSIERLTPAINLLKEPSYLPKRWNTSLRNLFVDHITGPFINVDEDVAPTDFVELKETMLVEETISKQNLPTKDMSTFTKMDTTIAADPANSILPISIAHLTASIPPQDQEKLQNISNSDESLEDINVLLEKQPHPSKPILGSPINSSDGISLISPNVSSEDILSQLEVFWFEEPCVKLSQLIPKDEYTAEDAAAVFSILLELHAQKKLILQQAECFRTLRIWRIGKLN</sequence>
<name>A0A195C561_9HYME</name>
<gene>
    <name evidence="2" type="ORF">ALC62_14209</name>
</gene>
<feature type="non-terminal residue" evidence="2">
    <location>
        <position position="1"/>
    </location>
</feature>
<keyword evidence="3" id="KW-1185">Reference proteome</keyword>
<feature type="region of interest" description="Disordered" evidence="1">
    <location>
        <begin position="166"/>
        <end position="193"/>
    </location>
</feature>
<feature type="compositionally biased region" description="Polar residues" evidence="1">
    <location>
        <begin position="344"/>
        <end position="354"/>
    </location>
</feature>
<evidence type="ECO:0000313" key="3">
    <source>
        <dbReference type="Proteomes" id="UP000078542"/>
    </source>
</evidence>
<evidence type="ECO:0000256" key="1">
    <source>
        <dbReference type="SAM" id="MobiDB-lite"/>
    </source>
</evidence>
<feature type="compositionally biased region" description="Basic residues" evidence="1">
    <location>
        <begin position="168"/>
        <end position="182"/>
    </location>
</feature>
<reference evidence="2 3" key="1">
    <citation type="submission" date="2016-03" db="EMBL/GenBank/DDBJ databases">
        <title>Cyphomyrmex costatus WGS genome.</title>
        <authorList>
            <person name="Nygaard S."/>
            <person name="Hu H."/>
            <person name="Boomsma J."/>
            <person name="Zhang G."/>
        </authorList>
    </citation>
    <scope>NUCLEOTIDE SEQUENCE [LARGE SCALE GENOMIC DNA]</scope>
    <source>
        <strain evidence="2">MS0001</strain>
        <tissue evidence="2">Whole body</tissue>
    </source>
</reference>
<dbReference type="EMBL" id="KQ978317">
    <property type="protein sequence ID" value="KYM95298.1"/>
    <property type="molecule type" value="Genomic_DNA"/>
</dbReference>
<accession>A0A195C561</accession>
<proteinExistence type="predicted"/>
<dbReference type="Proteomes" id="UP000078542">
    <property type="component" value="Unassembled WGS sequence"/>
</dbReference>
<dbReference type="STRING" id="456900.A0A195C561"/>
<evidence type="ECO:0000313" key="2">
    <source>
        <dbReference type="EMBL" id="KYM95298.1"/>
    </source>
</evidence>
<feature type="region of interest" description="Disordered" evidence="1">
    <location>
        <begin position="336"/>
        <end position="357"/>
    </location>
</feature>
<dbReference type="AlphaFoldDB" id="A0A195C561"/>
<feature type="compositionally biased region" description="Polar residues" evidence="1">
    <location>
        <begin position="183"/>
        <end position="193"/>
    </location>
</feature>
<protein>
    <submittedName>
        <fullName evidence="2">Uncharacterized protein</fullName>
    </submittedName>
</protein>